<comment type="caution">
    <text evidence="5">The sequence shown here is derived from an EMBL/GenBank/DDBJ whole genome shotgun (WGS) entry which is preliminary data.</text>
</comment>
<evidence type="ECO:0000256" key="1">
    <source>
        <dbReference type="ARBA" id="ARBA00004141"/>
    </source>
</evidence>
<proteinExistence type="predicted"/>
<feature type="transmembrane region" description="Helical" evidence="3">
    <location>
        <begin position="49"/>
        <end position="74"/>
    </location>
</feature>
<feature type="transmembrane region" description="Helical" evidence="3">
    <location>
        <begin position="12"/>
        <end position="37"/>
    </location>
</feature>
<dbReference type="AlphaFoldDB" id="A0A2T7NAX1"/>
<dbReference type="InterPro" id="IPR011701">
    <property type="entry name" value="MFS"/>
</dbReference>
<feature type="transmembrane region" description="Helical" evidence="3">
    <location>
        <begin position="547"/>
        <end position="565"/>
    </location>
</feature>
<evidence type="ECO:0000259" key="4">
    <source>
        <dbReference type="PROSITE" id="PS50850"/>
    </source>
</evidence>
<reference evidence="5 6" key="1">
    <citation type="submission" date="2018-04" db="EMBL/GenBank/DDBJ databases">
        <title>The genome of golden apple snail Pomacea canaliculata provides insight into stress tolerance and invasive adaptation.</title>
        <authorList>
            <person name="Liu C."/>
            <person name="Liu B."/>
            <person name="Ren Y."/>
            <person name="Zhang Y."/>
            <person name="Wang H."/>
            <person name="Li S."/>
            <person name="Jiang F."/>
            <person name="Yin L."/>
            <person name="Zhang G."/>
            <person name="Qian W."/>
            <person name="Fan W."/>
        </authorList>
    </citation>
    <scope>NUCLEOTIDE SEQUENCE [LARGE SCALE GENOMIC DNA]</scope>
    <source>
        <strain evidence="5">SZHN2017</strain>
        <tissue evidence="5">Muscle</tissue>
    </source>
</reference>
<dbReference type="GO" id="GO:0016020">
    <property type="term" value="C:membrane"/>
    <property type="evidence" value="ECO:0007669"/>
    <property type="project" value="UniProtKB-SubCell"/>
</dbReference>
<keyword evidence="6" id="KW-1185">Reference proteome</keyword>
<dbReference type="Gene3D" id="1.20.1250.20">
    <property type="entry name" value="MFS general substrate transporter like domains"/>
    <property type="match status" value="2"/>
</dbReference>
<dbReference type="Pfam" id="PF07690">
    <property type="entry name" value="MFS_1"/>
    <property type="match status" value="2"/>
</dbReference>
<feature type="transmembrane region" description="Helical" evidence="3">
    <location>
        <begin position="139"/>
        <end position="159"/>
    </location>
</feature>
<evidence type="ECO:0000313" key="6">
    <source>
        <dbReference type="Proteomes" id="UP000245119"/>
    </source>
</evidence>
<keyword evidence="3" id="KW-0472">Membrane</keyword>
<evidence type="ECO:0000313" key="5">
    <source>
        <dbReference type="EMBL" id="PVD18315.1"/>
    </source>
</evidence>
<protein>
    <recommendedName>
        <fullName evidence="4">Major facilitator superfamily (MFS) profile domain-containing protein</fullName>
    </recommendedName>
</protein>
<feature type="transmembrane region" description="Helical" evidence="3">
    <location>
        <begin position="459"/>
        <end position="479"/>
    </location>
</feature>
<dbReference type="InterPro" id="IPR020846">
    <property type="entry name" value="MFS_dom"/>
</dbReference>
<dbReference type="SUPFAM" id="SSF103473">
    <property type="entry name" value="MFS general substrate transporter"/>
    <property type="match status" value="1"/>
</dbReference>
<feature type="transmembrane region" description="Helical" evidence="3">
    <location>
        <begin position="106"/>
        <end position="132"/>
    </location>
</feature>
<dbReference type="PANTHER" id="PTHR11360:SF284">
    <property type="entry name" value="EG:103B4.3 PROTEIN-RELATED"/>
    <property type="match status" value="1"/>
</dbReference>
<comment type="subcellular location">
    <subcellularLocation>
        <location evidence="1">Membrane</location>
        <topology evidence="1">Multi-pass membrane protein</topology>
    </subcellularLocation>
</comment>
<dbReference type="InterPro" id="IPR036259">
    <property type="entry name" value="MFS_trans_sf"/>
</dbReference>
<feature type="transmembrane region" description="Helical" evidence="3">
    <location>
        <begin position="585"/>
        <end position="604"/>
    </location>
</feature>
<keyword evidence="2" id="KW-0175">Coiled coil</keyword>
<feature type="domain" description="Major facilitator superfamily (MFS) profile" evidence="4">
    <location>
        <begin position="425"/>
        <end position="634"/>
    </location>
</feature>
<gene>
    <name evidence="5" type="ORF">C0Q70_20864</name>
</gene>
<dbReference type="InterPro" id="IPR050327">
    <property type="entry name" value="Proton-linked_MCT"/>
</dbReference>
<feature type="coiled-coil region" evidence="2">
    <location>
        <begin position="231"/>
        <end position="258"/>
    </location>
</feature>
<accession>A0A2T7NAX1</accession>
<feature type="transmembrane region" description="Helical" evidence="3">
    <location>
        <begin position="424"/>
        <end position="447"/>
    </location>
</feature>
<feature type="transmembrane region" description="Helical" evidence="3">
    <location>
        <begin position="491"/>
        <end position="508"/>
    </location>
</feature>
<dbReference type="Proteomes" id="UP000245119">
    <property type="component" value="Linkage Group LG14"/>
</dbReference>
<feature type="transmembrane region" description="Helical" evidence="3">
    <location>
        <begin position="514"/>
        <end position="535"/>
    </location>
</feature>
<dbReference type="OMA" id="MFQVVFL"/>
<dbReference type="PROSITE" id="PS50850">
    <property type="entry name" value="MFS"/>
    <property type="match status" value="1"/>
</dbReference>
<dbReference type="GO" id="GO:0008028">
    <property type="term" value="F:monocarboxylic acid transmembrane transporter activity"/>
    <property type="evidence" value="ECO:0007669"/>
    <property type="project" value="TreeGrafter"/>
</dbReference>
<organism evidence="5 6">
    <name type="scientific">Pomacea canaliculata</name>
    <name type="common">Golden apple snail</name>
    <dbReference type="NCBI Taxonomy" id="400727"/>
    <lineage>
        <taxon>Eukaryota</taxon>
        <taxon>Metazoa</taxon>
        <taxon>Spiralia</taxon>
        <taxon>Lophotrochozoa</taxon>
        <taxon>Mollusca</taxon>
        <taxon>Gastropoda</taxon>
        <taxon>Caenogastropoda</taxon>
        <taxon>Architaenioglossa</taxon>
        <taxon>Ampullarioidea</taxon>
        <taxon>Ampullariidae</taxon>
        <taxon>Pomacea</taxon>
    </lineage>
</organism>
<dbReference type="EMBL" id="PZQS01000014">
    <property type="protein sequence ID" value="PVD18315.1"/>
    <property type="molecule type" value="Genomic_DNA"/>
</dbReference>
<evidence type="ECO:0000256" key="3">
    <source>
        <dbReference type="SAM" id="Phobius"/>
    </source>
</evidence>
<dbReference type="PANTHER" id="PTHR11360">
    <property type="entry name" value="MONOCARBOXYLATE TRANSPORTER"/>
    <property type="match status" value="1"/>
</dbReference>
<sequence>MLRSKRDLDKGWAWVVLGVSFLSILLTSGISFVSGIFQKLFLEEFQESVAFTAWVTSLFSSFMQLAGPLSGILVSSTSCRTTVMVGGALLTLGLAASSFAKSMSFLFVTFGLCGGIGLGLLYTPSIVVVNLFFDRRRTVITGVAMSAGGVGIIGAPVLSRYLIDHFTWQEALLVLACLAAQTCVFGALMFPIHESTTKCVQLYHRCLKRHRKNNSDLIQVQYKEVHEIALSDQCKEENEDETRNEERLERQHSKVNLNFNSLPHSSEFEDGDIAMQLQEEHLATNCGYPVQRRDAHFLEQEGLNDGCTKHENGESVLLSDTESKEDEASPLVQNFVSIDGTTVKSPTNTNNIESRESITEAHLVNRKAATQDVTTADCHSVSRFSSIHNLEGAGLQSTFSGSKTSVCPEASGENKSNLAVFKNIPFIMLCVNLFLANAACGIFNIHLPAFSEQRGINDQTVAFILALDGVAVFLSRILLGALGHDEKVDQLAVYFGLHVISAFIQTMLSFANSVASVVAMVMLMGIYYGSVYTLLSPLTIALVGLQKLAFAFGVEMISAGFGYLVAPPLAGWVVDKTGNYNNSMYLGGFLMFLSAIAVLFISCVRKPRVPLMEYTLPEKASTIDIKDRDQDKEK</sequence>
<evidence type="ECO:0000256" key="2">
    <source>
        <dbReference type="SAM" id="Coils"/>
    </source>
</evidence>
<feature type="transmembrane region" description="Helical" evidence="3">
    <location>
        <begin position="171"/>
        <end position="192"/>
    </location>
</feature>
<keyword evidence="3" id="KW-1133">Transmembrane helix</keyword>
<feature type="transmembrane region" description="Helical" evidence="3">
    <location>
        <begin position="81"/>
        <end position="100"/>
    </location>
</feature>
<keyword evidence="3" id="KW-0812">Transmembrane</keyword>
<name>A0A2T7NAX1_POMCA</name>
<dbReference type="OrthoDB" id="6138557at2759"/>